<dbReference type="Proteomes" id="UP000054018">
    <property type="component" value="Unassembled WGS sequence"/>
</dbReference>
<name>A0A0C9YMX2_9AGAM</name>
<accession>A0A0C9YMX2</accession>
<feature type="compositionally biased region" description="Polar residues" evidence="1">
    <location>
        <begin position="32"/>
        <end position="50"/>
    </location>
</feature>
<sequence length="57" mass="6115">MPPTWGACNPVKTRGLETIALYLLTMPDSINLPPTTDNQTPHVDESNPSTDHGGVGR</sequence>
<dbReference type="HOGENOM" id="CLU_3033246_0_0_1"/>
<protein>
    <submittedName>
        <fullName evidence="2">Uncharacterized protein</fullName>
    </submittedName>
</protein>
<evidence type="ECO:0000256" key="1">
    <source>
        <dbReference type="SAM" id="MobiDB-lite"/>
    </source>
</evidence>
<feature type="region of interest" description="Disordered" evidence="1">
    <location>
        <begin position="28"/>
        <end position="57"/>
    </location>
</feature>
<dbReference type="EMBL" id="KN834184">
    <property type="protein sequence ID" value="KIK11597.1"/>
    <property type="molecule type" value="Genomic_DNA"/>
</dbReference>
<reference evidence="3" key="2">
    <citation type="submission" date="2015-01" db="EMBL/GenBank/DDBJ databases">
        <title>Evolutionary Origins and Diversification of the Mycorrhizal Mutualists.</title>
        <authorList>
            <consortium name="DOE Joint Genome Institute"/>
            <consortium name="Mycorrhizal Genomics Consortium"/>
            <person name="Kohler A."/>
            <person name="Kuo A."/>
            <person name="Nagy L.G."/>
            <person name="Floudas D."/>
            <person name="Copeland A."/>
            <person name="Barry K.W."/>
            <person name="Cichocki N."/>
            <person name="Veneault-Fourrey C."/>
            <person name="LaButti K."/>
            <person name="Lindquist E.A."/>
            <person name="Lipzen A."/>
            <person name="Lundell T."/>
            <person name="Morin E."/>
            <person name="Murat C."/>
            <person name="Riley R."/>
            <person name="Ohm R."/>
            <person name="Sun H."/>
            <person name="Tunlid A."/>
            <person name="Henrissat B."/>
            <person name="Grigoriev I.V."/>
            <person name="Hibbett D.S."/>
            <person name="Martin F."/>
        </authorList>
    </citation>
    <scope>NUCLEOTIDE SEQUENCE [LARGE SCALE GENOMIC DNA]</scope>
    <source>
        <strain evidence="3">441</strain>
    </source>
</reference>
<dbReference type="AlphaFoldDB" id="A0A0C9YMX2"/>
<organism evidence="2 3">
    <name type="scientific">Pisolithus microcarpus 441</name>
    <dbReference type="NCBI Taxonomy" id="765257"/>
    <lineage>
        <taxon>Eukaryota</taxon>
        <taxon>Fungi</taxon>
        <taxon>Dikarya</taxon>
        <taxon>Basidiomycota</taxon>
        <taxon>Agaricomycotina</taxon>
        <taxon>Agaricomycetes</taxon>
        <taxon>Agaricomycetidae</taxon>
        <taxon>Boletales</taxon>
        <taxon>Sclerodermatineae</taxon>
        <taxon>Pisolithaceae</taxon>
        <taxon>Pisolithus</taxon>
    </lineage>
</organism>
<proteinExistence type="predicted"/>
<reference evidence="2 3" key="1">
    <citation type="submission" date="2014-04" db="EMBL/GenBank/DDBJ databases">
        <authorList>
            <consortium name="DOE Joint Genome Institute"/>
            <person name="Kuo A."/>
            <person name="Kohler A."/>
            <person name="Costa M.D."/>
            <person name="Nagy L.G."/>
            <person name="Floudas D."/>
            <person name="Copeland A."/>
            <person name="Barry K.W."/>
            <person name="Cichocki N."/>
            <person name="Veneault-Fourrey C."/>
            <person name="LaButti K."/>
            <person name="Lindquist E.A."/>
            <person name="Lipzen A."/>
            <person name="Lundell T."/>
            <person name="Morin E."/>
            <person name="Murat C."/>
            <person name="Sun H."/>
            <person name="Tunlid A."/>
            <person name="Henrissat B."/>
            <person name="Grigoriev I.V."/>
            <person name="Hibbett D.S."/>
            <person name="Martin F."/>
            <person name="Nordberg H.P."/>
            <person name="Cantor M.N."/>
            <person name="Hua S.X."/>
        </authorList>
    </citation>
    <scope>NUCLEOTIDE SEQUENCE [LARGE SCALE GENOMIC DNA]</scope>
    <source>
        <strain evidence="2 3">441</strain>
    </source>
</reference>
<evidence type="ECO:0000313" key="2">
    <source>
        <dbReference type="EMBL" id="KIK11597.1"/>
    </source>
</evidence>
<gene>
    <name evidence="2" type="ORF">PISMIDRAFT_690221</name>
</gene>
<keyword evidence="3" id="KW-1185">Reference proteome</keyword>
<evidence type="ECO:0000313" key="3">
    <source>
        <dbReference type="Proteomes" id="UP000054018"/>
    </source>
</evidence>